<dbReference type="InterPro" id="IPR006176">
    <property type="entry name" value="3-OHacyl-CoA_DH_NAD-bd"/>
</dbReference>
<name>A0A199NTW7_9MICC</name>
<keyword evidence="13" id="KW-0511">Multifunctional enzyme</keyword>
<sequence length="715" mass="76821">MSTTPTTDHTPLTEHCGDEVVTQVRREILDLPGTEGKVAVLTLHNDADKRPETLGPRSIDALLEAIGQVRELAEEGRVQAVMIEGSAPTFAAGVDLSLVRGLRGTDAPLEMIGSMGHEFVEAIRELPVPTLARVTGTALGGGLELALAADYRIGHPGTRNIGLPEIRLGLFPGWAGIFDLPRLIGPEQAVTVIFENPLNSNRTLNSEQAREAGILDALTQAGADDDAAARAEALAWFGEVVAGRTEVHRPEGVDPDAALFAADTGAQDDPALRERWEQAVTRARQVVARKTAGASDAANTALELFAAGPQQTRADSRAAQIEAMGELVAGDQLPSALYAMLDLVTHRARNPSMVPPSTEPRRIGRVGVVGAGLMASQLALLFLTRLQVPVMISDVERSRVDHGLETIRGELDKLVAKGRLSEEQAGQRGELVSGTVDTSDYADCDLVIEAVFEETSVKKEVFANLERSVGEDCILATNTSSLLVSEMVEDLAHPERVIGFHFFNPVAVMPLVEIVRTEHTDDQAVATAFDLAQRLGKVAVGARDSSGFIVNRILGVVLSEVGRDLDEGAPAQRISEALRSLGLPMDAFTLIDLVGLPIGVHLLESLRTYQGERFHVSGNFRRLAESKIRPIADRSGGLTPQAQELIEAEGEGKDAETIRTDAEEALAREITRMLEEGVVPDRADIDLAMILGANWPFFNGGITRYLDRVGAFDRI</sequence>
<dbReference type="Gene3D" id="3.90.226.10">
    <property type="entry name" value="2-enoyl-CoA Hydratase, Chain A, domain 1"/>
    <property type="match status" value="1"/>
</dbReference>
<evidence type="ECO:0000256" key="8">
    <source>
        <dbReference type="ARBA" id="ARBA00022963"/>
    </source>
</evidence>
<keyword evidence="19" id="KW-1185">Reference proteome</keyword>
<feature type="domain" description="3-hydroxyacyl-CoA dehydrogenase NAD binding" evidence="17">
    <location>
        <begin position="366"/>
        <end position="544"/>
    </location>
</feature>
<evidence type="ECO:0000256" key="15">
    <source>
        <dbReference type="RuleBase" id="RU003707"/>
    </source>
</evidence>
<comment type="pathway">
    <text evidence="1">Lipid metabolism; fatty acid beta-oxidation.</text>
</comment>
<protein>
    <recommendedName>
        <fullName evidence="6">enoyl-CoA hydratase</fullName>
        <ecNumber evidence="6">4.2.1.17</ecNumber>
    </recommendedName>
</protein>
<dbReference type="PROSITE" id="PS00166">
    <property type="entry name" value="ENOYL_COA_HYDRATASE"/>
    <property type="match status" value="1"/>
</dbReference>
<dbReference type="InterPro" id="IPR006108">
    <property type="entry name" value="3HC_DH_C"/>
</dbReference>
<dbReference type="SUPFAM" id="SSF48179">
    <property type="entry name" value="6-phosphogluconate dehydrogenase C-terminal domain-like"/>
    <property type="match status" value="2"/>
</dbReference>
<keyword evidence="8" id="KW-0442">Lipid degradation</keyword>
<dbReference type="EMBL" id="LJBJ02000007">
    <property type="protein sequence ID" value="OAX52156.1"/>
    <property type="molecule type" value="Genomic_DNA"/>
</dbReference>
<dbReference type="SUPFAM" id="SSF51735">
    <property type="entry name" value="NAD(P)-binding Rossmann-fold domains"/>
    <property type="match status" value="1"/>
</dbReference>
<dbReference type="FunFam" id="3.40.50.720:FF:000009">
    <property type="entry name" value="Fatty oxidation complex, alpha subunit"/>
    <property type="match status" value="1"/>
</dbReference>
<comment type="catalytic activity">
    <reaction evidence="14">
        <text>a (3S)-3-hydroxyacyl-CoA + NAD(+) = a 3-oxoacyl-CoA + NADH + H(+)</text>
        <dbReference type="Rhea" id="RHEA:22432"/>
        <dbReference type="ChEBI" id="CHEBI:15378"/>
        <dbReference type="ChEBI" id="CHEBI:57318"/>
        <dbReference type="ChEBI" id="CHEBI:57540"/>
        <dbReference type="ChEBI" id="CHEBI:57945"/>
        <dbReference type="ChEBI" id="CHEBI:90726"/>
        <dbReference type="EC" id="1.1.1.35"/>
    </reaction>
</comment>
<dbReference type="GO" id="GO:0016509">
    <property type="term" value="F:long-chain (3S)-3-hydroxyacyl-CoA dehydrogenase (NAD+) activity"/>
    <property type="evidence" value="ECO:0007669"/>
    <property type="project" value="TreeGrafter"/>
</dbReference>
<evidence type="ECO:0000256" key="1">
    <source>
        <dbReference type="ARBA" id="ARBA00005005"/>
    </source>
</evidence>
<keyword evidence="9" id="KW-0560">Oxidoreductase</keyword>
<dbReference type="InterPro" id="IPR036291">
    <property type="entry name" value="NAD(P)-bd_dom_sf"/>
</dbReference>
<dbReference type="Gene3D" id="1.10.1040.10">
    <property type="entry name" value="N-(1-d-carboxylethyl)-l-norvaline Dehydrogenase, domain 2"/>
    <property type="match status" value="2"/>
</dbReference>
<keyword evidence="10" id="KW-0520">NAD</keyword>
<dbReference type="SUPFAM" id="SSF52096">
    <property type="entry name" value="ClpP/crotonase"/>
    <property type="match status" value="1"/>
</dbReference>
<evidence type="ECO:0000256" key="11">
    <source>
        <dbReference type="ARBA" id="ARBA00023098"/>
    </source>
</evidence>
<comment type="similarity">
    <text evidence="15">Belongs to the enoyl-CoA hydratase/isomerase family.</text>
</comment>
<evidence type="ECO:0000256" key="10">
    <source>
        <dbReference type="ARBA" id="ARBA00023027"/>
    </source>
</evidence>
<gene>
    <name evidence="18" type="ORF">AN277_0204935</name>
</gene>
<dbReference type="Proteomes" id="UP000053171">
    <property type="component" value="Unassembled WGS sequence"/>
</dbReference>
<proteinExistence type="inferred from homology"/>
<evidence type="ECO:0000313" key="18">
    <source>
        <dbReference type="EMBL" id="OAX52156.1"/>
    </source>
</evidence>
<reference evidence="18" key="1">
    <citation type="submission" date="2016-06" db="EMBL/GenBank/DDBJ databases">
        <title>Identification of putative biosynthetic pathways for the production of bioactive secondary metabolites by the marine actinomycete Kocuria kristinae RUTW2-3.</title>
        <authorList>
            <person name="Waterworth S.C."/>
            <person name="Walmsley T.A."/>
            <person name="Matongo T."/>
            <person name="Davies-Coleman M.T."/>
            <person name="Dorrington R.A."/>
        </authorList>
    </citation>
    <scope>NUCLEOTIDE SEQUENCE [LARGE SCALE GENOMIC DNA]</scope>
    <source>
        <strain evidence="18">RUTW2-3</strain>
    </source>
</reference>
<evidence type="ECO:0000256" key="13">
    <source>
        <dbReference type="ARBA" id="ARBA00023268"/>
    </source>
</evidence>
<dbReference type="Pfam" id="PF00725">
    <property type="entry name" value="3HCDH"/>
    <property type="match status" value="1"/>
</dbReference>
<dbReference type="RefSeq" id="WP_064725251.1">
    <property type="nucleotide sequence ID" value="NZ_LJBJ02000007.1"/>
</dbReference>
<dbReference type="UniPathway" id="UPA00659"/>
<evidence type="ECO:0000259" key="17">
    <source>
        <dbReference type="Pfam" id="PF02737"/>
    </source>
</evidence>
<evidence type="ECO:0000256" key="4">
    <source>
        <dbReference type="ARBA" id="ARBA00008750"/>
    </source>
</evidence>
<dbReference type="Pfam" id="PF00378">
    <property type="entry name" value="ECH_1"/>
    <property type="match status" value="1"/>
</dbReference>
<keyword evidence="7" id="KW-0276">Fatty acid metabolism</keyword>
<dbReference type="InterPro" id="IPR008927">
    <property type="entry name" value="6-PGluconate_DH-like_C_sf"/>
</dbReference>
<dbReference type="InterPro" id="IPR029045">
    <property type="entry name" value="ClpP/crotonase-like_dom_sf"/>
</dbReference>
<organism evidence="18 19">
    <name type="scientific">Rothia kristinae</name>
    <dbReference type="NCBI Taxonomy" id="37923"/>
    <lineage>
        <taxon>Bacteria</taxon>
        <taxon>Bacillati</taxon>
        <taxon>Actinomycetota</taxon>
        <taxon>Actinomycetes</taxon>
        <taxon>Micrococcales</taxon>
        <taxon>Micrococcaceae</taxon>
        <taxon>Rothia</taxon>
    </lineage>
</organism>
<comment type="similarity">
    <text evidence="3">In the central section; belongs to the 3-hydroxyacyl-CoA dehydrogenase family.</text>
</comment>
<dbReference type="AlphaFoldDB" id="A0A199NTW7"/>
<feature type="domain" description="3-hydroxyacyl-CoA dehydrogenase C-terminal" evidence="16">
    <location>
        <begin position="547"/>
        <end position="625"/>
    </location>
</feature>
<dbReference type="InterPro" id="IPR013328">
    <property type="entry name" value="6PGD_dom2"/>
</dbReference>
<keyword evidence="12" id="KW-0456">Lyase</keyword>
<evidence type="ECO:0000256" key="7">
    <source>
        <dbReference type="ARBA" id="ARBA00022832"/>
    </source>
</evidence>
<evidence type="ECO:0000256" key="2">
    <source>
        <dbReference type="ARBA" id="ARBA00005086"/>
    </source>
</evidence>
<evidence type="ECO:0000256" key="6">
    <source>
        <dbReference type="ARBA" id="ARBA00012076"/>
    </source>
</evidence>
<evidence type="ECO:0000256" key="5">
    <source>
        <dbReference type="ARBA" id="ARBA00009463"/>
    </source>
</evidence>
<dbReference type="Pfam" id="PF02737">
    <property type="entry name" value="3HCDH_N"/>
    <property type="match status" value="1"/>
</dbReference>
<accession>A0A199NTW7</accession>
<comment type="similarity">
    <text evidence="4">In the N-terminal section; belongs to the enoyl-CoA hydratase/isomerase family.</text>
</comment>
<dbReference type="InterPro" id="IPR050136">
    <property type="entry name" value="FA_oxidation_alpha_subunit"/>
</dbReference>
<dbReference type="Gene3D" id="3.40.50.720">
    <property type="entry name" value="NAD(P)-binding Rossmann-like Domain"/>
    <property type="match status" value="1"/>
</dbReference>
<comment type="pathway">
    <text evidence="2">Lipid metabolism; butanoate metabolism.</text>
</comment>
<evidence type="ECO:0000313" key="19">
    <source>
        <dbReference type="Proteomes" id="UP000053171"/>
    </source>
</evidence>
<evidence type="ECO:0000256" key="9">
    <source>
        <dbReference type="ARBA" id="ARBA00023002"/>
    </source>
</evidence>
<evidence type="ECO:0000259" key="16">
    <source>
        <dbReference type="Pfam" id="PF00725"/>
    </source>
</evidence>
<comment type="similarity">
    <text evidence="5">Belongs to the 3-hydroxyacyl-CoA dehydrogenase family.</text>
</comment>
<dbReference type="CDD" id="cd06558">
    <property type="entry name" value="crotonase-like"/>
    <property type="match status" value="1"/>
</dbReference>
<evidence type="ECO:0000256" key="14">
    <source>
        <dbReference type="ARBA" id="ARBA00049556"/>
    </source>
</evidence>
<keyword evidence="11" id="KW-0443">Lipid metabolism</keyword>
<dbReference type="GO" id="GO:0006635">
    <property type="term" value="P:fatty acid beta-oxidation"/>
    <property type="evidence" value="ECO:0007669"/>
    <property type="project" value="UniProtKB-UniPathway"/>
</dbReference>
<dbReference type="PANTHER" id="PTHR43612:SF3">
    <property type="entry name" value="TRIFUNCTIONAL ENZYME SUBUNIT ALPHA, MITOCHONDRIAL"/>
    <property type="match status" value="1"/>
</dbReference>
<comment type="caution">
    <text evidence="18">The sequence shown here is derived from an EMBL/GenBank/DDBJ whole genome shotgun (WGS) entry which is preliminary data.</text>
</comment>
<dbReference type="GO" id="GO:0070403">
    <property type="term" value="F:NAD+ binding"/>
    <property type="evidence" value="ECO:0007669"/>
    <property type="project" value="InterPro"/>
</dbReference>
<dbReference type="InterPro" id="IPR018376">
    <property type="entry name" value="Enoyl-CoA_hyd/isom_CS"/>
</dbReference>
<evidence type="ECO:0000256" key="12">
    <source>
        <dbReference type="ARBA" id="ARBA00023239"/>
    </source>
</evidence>
<evidence type="ECO:0000256" key="3">
    <source>
        <dbReference type="ARBA" id="ARBA00007005"/>
    </source>
</evidence>
<dbReference type="EC" id="4.2.1.17" evidence="6"/>
<dbReference type="InterPro" id="IPR001753">
    <property type="entry name" value="Enoyl-CoA_hydra/iso"/>
</dbReference>
<dbReference type="GO" id="GO:0004300">
    <property type="term" value="F:enoyl-CoA hydratase activity"/>
    <property type="evidence" value="ECO:0007669"/>
    <property type="project" value="UniProtKB-EC"/>
</dbReference>
<dbReference type="PANTHER" id="PTHR43612">
    <property type="entry name" value="TRIFUNCTIONAL ENZYME SUBUNIT ALPHA"/>
    <property type="match status" value="1"/>
</dbReference>